<name>A0A3M7Q7Y7_BRAPC</name>
<accession>A0A3M7Q7Y7</accession>
<dbReference type="EMBL" id="REGN01007100">
    <property type="protein sequence ID" value="RNA07294.1"/>
    <property type="molecule type" value="Genomic_DNA"/>
</dbReference>
<keyword evidence="2" id="KW-1185">Reference proteome</keyword>
<sequence length="50" mass="5609">MFEAKQVGCKQFCVNIRSIGPESNARQALIFRTMETYRVFLDSSASACTC</sequence>
<dbReference type="AlphaFoldDB" id="A0A3M7Q7Y7"/>
<gene>
    <name evidence="1" type="ORF">BpHYR1_007670</name>
</gene>
<evidence type="ECO:0000313" key="1">
    <source>
        <dbReference type="EMBL" id="RNA07294.1"/>
    </source>
</evidence>
<proteinExistence type="predicted"/>
<organism evidence="1 2">
    <name type="scientific">Brachionus plicatilis</name>
    <name type="common">Marine rotifer</name>
    <name type="synonym">Brachionus muelleri</name>
    <dbReference type="NCBI Taxonomy" id="10195"/>
    <lineage>
        <taxon>Eukaryota</taxon>
        <taxon>Metazoa</taxon>
        <taxon>Spiralia</taxon>
        <taxon>Gnathifera</taxon>
        <taxon>Rotifera</taxon>
        <taxon>Eurotatoria</taxon>
        <taxon>Monogononta</taxon>
        <taxon>Pseudotrocha</taxon>
        <taxon>Ploima</taxon>
        <taxon>Brachionidae</taxon>
        <taxon>Brachionus</taxon>
    </lineage>
</organism>
<feature type="non-terminal residue" evidence="1">
    <location>
        <position position="50"/>
    </location>
</feature>
<dbReference type="Proteomes" id="UP000276133">
    <property type="component" value="Unassembled WGS sequence"/>
</dbReference>
<evidence type="ECO:0000313" key="2">
    <source>
        <dbReference type="Proteomes" id="UP000276133"/>
    </source>
</evidence>
<protein>
    <submittedName>
        <fullName evidence="1">Uncharacterized protein</fullName>
    </submittedName>
</protein>
<reference evidence="1 2" key="1">
    <citation type="journal article" date="2018" name="Sci. Rep.">
        <title>Genomic signatures of local adaptation to the degree of environmental predictability in rotifers.</title>
        <authorList>
            <person name="Franch-Gras L."/>
            <person name="Hahn C."/>
            <person name="Garcia-Roger E.M."/>
            <person name="Carmona M.J."/>
            <person name="Serra M."/>
            <person name="Gomez A."/>
        </authorList>
    </citation>
    <scope>NUCLEOTIDE SEQUENCE [LARGE SCALE GENOMIC DNA]</scope>
    <source>
        <strain evidence="1">HYR1</strain>
    </source>
</reference>
<comment type="caution">
    <text evidence="1">The sequence shown here is derived from an EMBL/GenBank/DDBJ whole genome shotgun (WGS) entry which is preliminary data.</text>
</comment>